<dbReference type="PANTHER" id="PTHR32322:SF18">
    <property type="entry name" value="S-ADENOSYLMETHIONINE_S-ADENOSYLHOMOCYSTEINE TRANSPORTER"/>
    <property type="match status" value="1"/>
</dbReference>
<evidence type="ECO:0000256" key="7">
    <source>
        <dbReference type="SAM" id="Phobius"/>
    </source>
</evidence>
<keyword evidence="10" id="KW-1185">Reference proteome</keyword>
<accession>A0ABQ4M4P5</accession>
<reference evidence="9 10" key="1">
    <citation type="submission" date="2021-03" db="EMBL/GenBank/DDBJ databases">
        <title>Antimicrobial resistance genes in bacteria isolated from Japanese honey, and their potential for conferring macrolide and lincosamide resistance in the American foulbrood pathogen Paenibacillus larvae.</title>
        <authorList>
            <person name="Okamoto M."/>
            <person name="Kumagai M."/>
            <person name="Kanamori H."/>
            <person name="Takamatsu D."/>
        </authorList>
    </citation>
    <scope>NUCLEOTIDE SEQUENCE [LARGE SCALE GENOMIC DNA]</scope>
    <source>
        <strain evidence="9 10">J21TS3</strain>
    </source>
</reference>
<keyword evidence="5 7" id="KW-1133">Transmembrane helix</keyword>
<feature type="transmembrane region" description="Helical" evidence="7">
    <location>
        <begin position="253"/>
        <end position="273"/>
    </location>
</feature>
<evidence type="ECO:0000256" key="4">
    <source>
        <dbReference type="ARBA" id="ARBA00022692"/>
    </source>
</evidence>
<dbReference type="EMBL" id="BORW01000047">
    <property type="protein sequence ID" value="GIO70113.1"/>
    <property type="molecule type" value="Genomic_DNA"/>
</dbReference>
<feature type="transmembrane region" description="Helical" evidence="7">
    <location>
        <begin position="97"/>
        <end position="118"/>
    </location>
</feature>
<evidence type="ECO:0000259" key="8">
    <source>
        <dbReference type="Pfam" id="PF00892"/>
    </source>
</evidence>
<feature type="transmembrane region" description="Helical" evidence="7">
    <location>
        <begin position="279"/>
        <end position="298"/>
    </location>
</feature>
<feature type="domain" description="EamA" evidence="8">
    <location>
        <begin position="154"/>
        <end position="296"/>
    </location>
</feature>
<evidence type="ECO:0000256" key="6">
    <source>
        <dbReference type="ARBA" id="ARBA00023136"/>
    </source>
</evidence>
<proteinExistence type="inferred from homology"/>
<dbReference type="InterPro" id="IPR000620">
    <property type="entry name" value="EamA_dom"/>
</dbReference>
<keyword evidence="6 7" id="KW-0472">Membrane</keyword>
<feature type="domain" description="EamA" evidence="8">
    <location>
        <begin position="8"/>
        <end position="141"/>
    </location>
</feature>
<dbReference type="SUPFAM" id="SSF103481">
    <property type="entry name" value="Multidrug resistance efflux transporter EmrE"/>
    <property type="match status" value="2"/>
</dbReference>
<dbReference type="InterPro" id="IPR037185">
    <property type="entry name" value="EmrE-like"/>
</dbReference>
<keyword evidence="3" id="KW-1003">Cell membrane</keyword>
<name>A0ABQ4M4P5_9BACL</name>
<protein>
    <submittedName>
        <fullName evidence="9">Transporter YcxC</fullName>
    </submittedName>
</protein>
<dbReference type="InterPro" id="IPR050638">
    <property type="entry name" value="AA-Vitamin_Transporters"/>
</dbReference>
<comment type="subcellular location">
    <subcellularLocation>
        <location evidence="1">Cell membrane</location>
        <topology evidence="1">Multi-pass membrane protein</topology>
    </subcellularLocation>
</comment>
<evidence type="ECO:0000256" key="1">
    <source>
        <dbReference type="ARBA" id="ARBA00004651"/>
    </source>
</evidence>
<sequence length="339" mass="36418">MNMTQQQKAVLAVIINAVIVGFSPIFVKHSLGFADPLDGLAHRFTISFVAASLLAFPGWARLKAMKKTFLTVVPLALLNPSLFFALQAFGLQHASSAVAGIVQATVPIFTMILAAIFLKERTGSVERLCTLLSVAGVILVFAVPGVGSSSASLLGVTLILLSALSQAGYTTLARKLTRTMRPKDLTYMMILFGFVVFNAIALIKHGAEGTVSSYFVPLKETGFIVDMVYLGVLSFLVTSFLSNYALSVLEASTVSVFAGLSTVVTIAGGVLLLNEQLGWYHWVGAAMIVAGVTGVNLAKKRKRTNGKMKEHAEARSECRESPTDFSTLYFLYGESYLLK</sequence>
<feature type="transmembrane region" description="Helical" evidence="7">
    <location>
        <begin position="9"/>
        <end position="27"/>
    </location>
</feature>
<evidence type="ECO:0000313" key="10">
    <source>
        <dbReference type="Proteomes" id="UP000680638"/>
    </source>
</evidence>
<evidence type="ECO:0000313" key="9">
    <source>
        <dbReference type="EMBL" id="GIO70113.1"/>
    </source>
</evidence>
<dbReference type="Pfam" id="PF00892">
    <property type="entry name" value="EamA"/>
    <property type="match status" value="2"/>
</dbReference>
<comment type="caution">
    <text evidence="9">The sequence shown here is derived from an EMBL/GenBank/DDBJ whole genome shotgun (WGS) entry which is preliminary data.</text>
</comment>
<dbReference type="Gene3D" id="1.10.3730.20">
    <property type="match status" value="1"/>
</dbReference>
<dbReference type="Proteomes" id="UP000680638">
    <property type="component" value="Unassembled WGS sequence"/>
</dbReference>
<evidence type="ECO:0000256" key="2">
    <source>
        <dbReference type="ARBA" id="ARBA00007362"/>
    </source>
</evidence>
<feature type="transmembrane region" description="Helical" evidence="7">
    <location>
        <begin position="223"/>
        <end position="246"/>
    </location>
</feature>
<organism evidence="9 10">
    <name type="scientific">Paenibacillus cookii</name>
    <dbReference type="NCBI Taxonomy" id="157839"/>
    <lineage>
        <taxon>Bacteria</taxon>
        <taxon>Bacillati</taxon>
        <taxon>Bacillota</taxon>
        <taxon>Bacilli</taxon>
        <taxon>Bacillales</taxon>
        <taxon>Paenibacillaceae</taxon>
        <taxon>Paenibacillus</taxon>
    </lineage>
</organism>
<feature type="transmembrane region" description="Helical" evidence="7">
    <location>
        <begin position="185"/>
        <end position="203"/>
    </location>
</feature>
<feature type="transmembrane region" description="Helical" evidence="7">
    <location>
        <begin position="130"/>
        <end position="147"/>
    </location>
</feature>
<comment type="similarity">
    <text evidence="2">Belongs to the EamA transporter family.</text>
</comment>
<keyword evidence="4 7" id="KW-0812">Transmembrane</keyword>
<evidence type="ECO:0000256" key="5">
    <source>
        <dbReference type="ARBA" id="ARBA00022989"/>
    </source>
</evidence>
<evidence type="ECO:0000256" key="3">
    <source>
        <dbReference type="ARBA" id="ARBA00022475"/>
    </source>
</evidence>
<feature type="transmembrane region" description="Helical" evidence="7">
    <location>
        <begin position="68"/>
        <end position="91"/>
    </location>
</feature>
<dbReference type="PANTHER" id="PTHR32322">
    <property type="entry name" value="INNER MEMBRANE TRANSPORTER"/>
    <property type="match status" value="1"/>
</dbReference>
<feature type="transmembrane region" description="Helical" evidence="7">
    <location>
        <begin position="153"/>
        <end position="173"/>
    </location>
</feature>
<gene>
    <name evidence="9" type="primary">ycxC</name>
    <name evidence="9" type="ORF">J21TS3_49340</name>
</gene>
<feature type="transmembrane region" description="Helical" evidence="7">
    <location>
        <begin position="39"/>
        <end position="56"/>
    </location>
</feature>